<dbReference type="PANTHER" id="PTHR46720:SF3">
    <property type="entry name" value="FAD-BINDING DOMAIN-CONTAINING PROTEIN-RELATED"/>
    <property type="match status" value="1"/>
</dbReference>
<feature type="transmembrane region" description="Helical" evidence="4">
    <location>
        <begin position="6"/>
        <end position="26"/>
    </location>
</feature>
<evidence type="ECO:0000256" key="2">
    <source>
        <dbReference type="ARBA" id="ARBA00022827"/>
    </source>
</evidence>
<organism evidence="6">
    <name type="scientific">Mytilinidion resinicola</name>
    <dbReference type="NCBI Taxonomy" id="574789"/>
    <lineage>
        <taxon>Eukaryota</taxon>
        <taxon>Fungi</taxon>
        <taxon>Dikarya</taxon>
        <taxon>Ascomycota</taxon>
        <taxon>Pezizomycotina</taxon>
        <taxon>Dothideomycetes</taxon>
        <taxon>Pleosporomycetidae</taxon>
        <taxon>Mytilinidiales</taxon>
        <taxon>Mytilinidiaceae</taxon>
        <taxon>Mytilinidion</taxon>
    </lineage>
</organism>
<keyword evidence="4" id="KW-0472">Membrane</keyword>
<dbReference type="Pfam" id="PF01494">
    <property type="entry name" value="FAD_binding_3"/>
    <property type="match status" value="1"/>
</dbReference>
<keyword evidence="4" id="KW-1133">Transmembrane helix</keyword>
<dbReference type="GO" id="GO:0016491">
    <property type="term" value="F:oxidoreductase activity"/>
    <property type="evidence" value="ECO:0007669"/>
    <property type="project" value="UniProtKB-KW"/>
</dbReference>
<dbReference type="InterPro" id="IPR051104">
    <property type="entry name" value="FAD_monoxygenase"/>
</dbReference>
<evidence type="ECO:0000313" key="7">
    <source>
        <dbReference type="Proteomes" id="UP000504636"/>
    </source>
</evidence>
<keyword evidence="4" id="KW-0812">Transmembrane</keyword>
<evidence type="ECO:0000313" key="8">
    <source>
        <dbReference type="RefSeq" id="XP_033581469.1"/>
    </source>
</evidence>
<dbReference type="GO" id="GO:0071949">
    <property type="term" value="F:FAD binding"/>
    <property type="evidence" value="ECO:0007669"/>
    <property type="project" value="InterPro"/>
</dbReference>
<evidence type="ECO:0000256" key="1">
    <source>
        <dbReference type="ARBA" id="ARBA00022630"/>
    </source>
</evidence>
<gene>
    <name evidence="6 8" type="ORF">BDZ99DRAFT_566502</name>
</gene>
<dbReference type="Proteomes" id="UP000504636">
    <property type="component" value="Unplaced"/>
</dbReference>
<dbReference type="AlphaFoldDB" id="A0A6A6Z2U3"/>
<dbReference type="GeneID" id="54468481"/>
<dbReference type="RefSeq" id="XP_033581469.1">
    <property type="nucleotide sequence ID" value="XM_033727588.1"/>
</dbReference>
<evidence type="ECO:0000313" key="6">
    <source>
        <dbReference type="EMBL" id="KAF2814505.1"/>
    </source>
</evidence>
<dbReference type="InterPro" id="IPR002938">
    <property type="entry name" value="FAD-bd"/>
</dbReference>
<reference evidence="6 8" key="1">
    <citation type="journal article" date="2020" name="Stud. Mycol.">
        <title>101 Dothideomycetes genomes: a test case for predicting lifestyles and emergence of pathogens.</title>
        <authorList>
            <person name="Haridas S."/>
            <person name="Albert R."/>
            <person name="Binder M."/>
            <person name="Bloem J."/>
            <person name="Labutti K."/>
            <person name="Salamov A."/>
            <person name="Andreopoulos B."/>
            <person name="Baker S."/>
            <person name="Barry K."/>
            <person name="Bills G."/>
            <person name="Bluhm B."/>
            <person name="Cannon C."/>
            <person name="Castanera R."/>
            <person name="Culley D."/>
            <person name="Daum C."/>
            <person name="Ezra D."/>
            <person name="Gonzalez J."/>
            <person name="Henrissat B."/>
            <person name="Kuo A."/>
            <person name="Liang C."/>
            <person name="Lipzen A."/>
            <person name="Lutzoni F."/>
            <person name="Magnuson J."/>
            <person name="Mondo S."/>
            <person name="Nolan M."/>
            <person name="Ohm R."/>
            <person name="Pangilinan J."/>
            <person name="Park H.-J."/>
            <person name="Ramirez L."/>
            <person name="Alfaro M."/>
            <person name="Sun H."/>
            <person name="Tritt A."/>
            <person name="Yoshinaga Y."/>
            <person name="Zwiers L.-H."/>
            <person name="Turgeon B."/>
            <person name="Goodwin S."/>
            <person name="Spatafora J."/>
            <person name="Crous P."/>
            <person name="Grigoriev I."/>
        </authorList>
    </citation>
    <scope>NUCLEOTIDE SEQUENCE</scope>
    <source>
        <strain evidence="6 8">CBS 304.34</strain>
    </source>
</reference>
<dbReference type="EMBL" id="MU003694">
    <property type="protein sequence ID" value="KAF2814505.1"/>
    <property type="molecule type" value="Genomic_DNA"/>
</dbReference>
<dbReference type="OrthoDB" id="417877at2759"/>
<evidence type="ECO:0000256" key="3">
    <source>
        <dbReference type="ARBA" id="ARBA00023002"/>
    </source>
</evidence>
<dbReference type="Gene3D" id="3.50.50.60">
    <property type="entry name" value="FAD/NAD(P)-binding domain"/>
    <property type="match status" value="2"/>
</dbReference>
<keyword evidence="1" id="KW-0285">Flavoprotein</keyword>
<accession>A0A6A6Z2U3</accession>
<evidence type="ECO:0000256" key="4">
    <source>
        <dbReference type="SAM" id="Phobius"/>
    </source>
</evidence>
<keyword evidence="7" id="KW-1185">Reference proteome</keyword>
<proteinExistence type="predicted"/>
<name>A0A6A6Z2U3_9PEZI</name>
<keyword evidence="2" id="KW-0274">FAD</keyword>
<reference evidence="8" key="3">
    <citation type="submission" date="2025-04" db="UniProtKB">
        <authorList>
            <consortium name="RefSeq"/>
        </authorList>
    </citation>
    <scope>IDENTIFICATION</scope>
    <source>
        <strain evidence="8">CBS 304.34</strain>
    </source>
</reference>
<keyword evidence="3" id="KW-0560">Oxidoreductase</keyword>
<evidence type="ECO:0000259" key="5">
    <source>
        <dbReference type="Pfam" id="PF01494"/>
    </source>
</evidence>
<dbReference type="Gene3D" id="3.30.9.30">
    <property type="match status" value="1"/>
</dbReference>
<dbReference type="GO" id="GO:0044550">
    <property type="term" value="P:secondary metabolite biosynthetic process"/>
    <property type="evidence" value="ECO:0007669"/>
    <property type="project" value="TreeGrafter"/>
</dbReference>
<protein>
    <submittedName>
        <fullName evidence="6 8">FAD/NAD(P)-binding domain-containing protein</fullName>
    </submittedName>
</protein>
<reference evidence="8" key="2">
    <citation type="submission" date="2020-04" db="EMBL/GenBank/DDBJ databases">
        <authorList>
            <consortium name="NCBI Genome Project"/>
        </authorList>
    </citation>
    <scope>NUCLEOTIDE SEQUENCE</scope>
    <source>
        <strain evidence="8">CBS 304.34</strain>
    </source>
</reference>
<dbReference type="SUPFAM" id="SSF51905">
    <property type="entry name" value="FAD/NAD(P)-binding domain"/>
    <property type="match status" value="1"/>
</dbReference>
<sequence>MDHYNPVSVAIAGGGIGGLCLAIGLLQYSHLNISIYEAAREFKGIGAGLALGPNAQRALACISSFAAGAFRRHATANTSADATREHIVGKAQPAATPVFSGIVAYRGLIPMNKARAKLGELADDAYMWCGGGGMAPTGVVTSSNEKLMEDFEGWSEVPTKILEMTEEPSLWAMLDHLPAPYYNTGKTAMMGDAAHATTPFQGAGCGQAIEDALVLATLFRYAKYPEHIAPALAAYDAVKRPRSQKVVETSREAMELYGFTDASVNGDAERWKDIWTQRMKWIWEIDLAQHCYDALGLLTKNIRVQEIESESPQSVGVGLDMFRVWSSGKAVLLGCK</sequence>
<dbReference type="PANTHER" id="PTHR46720">
    <property type="entry name" value="HYDROXYLASE, PUTATIVE (AFU_ORTHOLOGUE AFUA_3G01460)-RELATED"/>
    <property type="match status" value="1"/>
</dbReference>
<dbReference type="InterPro" id="IPR036188">
    <property type="entry name" value="FAD/NAD-bd_sf"/>
</dbReference>
<feature type="domain" description="FAD-binding" evidence="5">
    <location>
        <begin position="171"/>
        <end position="249"/>
    </location>
</feature>